<feature type="domain" description="DUF4166" evidence="1">
    <location>
        <begin position="17"/>
        <end position="176"/>
    </location>
</feature>
<dbReference type="Pfam" id="PF13761">
    <property type="entry name" value="DUF4166"/>
    <property type="match status" value="1"/>
</dbReference>
<name>A0ABQ3B9P6_9GAMM</name>
<gene>
    <name evidence="2" type="ORF">GCM10011613_26890</name>
</gene>
<dbReference type="RefSeq" id="WP_189419454.1">
    <property type="nucleotide sequence ID" value="NZ_BMYZ01000002.1"/>
</dbReference>
<accession>A0ABQ3B9P6</accession>
<protein>
    <recommendedName>
        <fullName evidence="1">DUF4166 domain-containing protein</fullName>
    </recommendedName>
</protein>
<organism evidence="2 3">
    <name type="scientific">Cellvibrio zantedeschiae</name>
    <dbReference type="NCBI Taxonomy" id="1237077"/>
    <lineage>
        <taxon>Bacteria</taxon>
        <taxon>Pseudomonadati</taxon>
        <taxon>Pseudomonadota</taxon>
        <taxon>Gammaproteobacteria</taxon>
        <taxon>Cellvibrionales</taxon>
        <taxon>Cellvibrionaceae</taxon>
        <taxon>Cellvibrio</taxon>
    </lineage>
</organism>
<dbReference type="Proteomes" id="UP000619761">
    <property type="component" value="Unassembled WGS sequence"/>
</dbReference>
<keyword evidence="3" id="KW-1185">Reference proteome</keyword>
<dbReference type="InterPro" id="IPR025311">
    <property type="entry name" value="DUF4166"/>
</dbReference>
<evidence type="ECO:0000313" key="3">
    <source>
        <dbReference type="Proteomes" id="UP000619761"/>
    </source>
</evidence>
<sequence>MSSSLVSDWFCESFGELHPQLQQLHKIGGILAGKVHVKSARGFAGYFGRAIAKKFSIPIDAQQQLFSVTITHQSDGLHWDRTFNARQMKSVFLPVGNKPGGYWLETTGDVQLYLTVDVKDGGWYWRCLSVKYKGITFPLWLFPRVNAYKKIENEKYSFYVGFNLPVLGEVLSYGGLLELRMPQ</sequence>
<evidence type="ECO:0000313" key="2">
    <source>
        <dbReference type="EMBL" id="GGY80483.1"/>
    </source>
</evidence>
<dbReference type="EMBL" id="BMYZ01000002">
    <property type="protein sequence ID" value="GGY80483.1"/>
    <property type="molecule type" value="Genomic_DNA"/>
</dbReference>
<proteinExistence type="predicted"/>
<evidence type="ECO:0000259" key="1">
    <source>
        <dbReference type="Pfam" id="PF13761"/>
    </source>
</evidence>
<reference evidence="3" key="1">
    <citation type="journal article" date="2019" name="Int. J. Syst. Evol. Microbiol.">
        <title>The Global Catalogue of Microorganisms (GCM) 10K type strain sequencing project: providing services to taxonomists for standard genome sequencing and annotation.</title>
        <authorList>
            <consortium name="The Broad Institute Genomics Platform"/>
            <consortium name="The Broad Institute Genome Sequencing Center for Infectious Disease"/>
            <person name="Wu L."/>
            <person name="Ma J."/>
        </authorList>
    </citation>
    <scope>NUCLEOTIDE SEQUENCE [LARGE SCALE GENOMIC DNA]</scope>
    <source>
        <strain evidence="3">KCTC 32239</strain>
    </source>
</reference>
<comment type="caution">
    <text evidence="2">The sequence shown here is derived from an EMBL/GenBank/DDBJ whole genome shotgun (WGS) entry which is preliminary data.</text>
</comment>